<dbReference type="InterPro" id="IPR040213">
    <property type="entry name" value="GIR2-like"/>
</dbReference>
<name>A0A5M3N1L9_CONPW</name>
<dbReference type="InterPro" id="IPR006575">
    <property type="entry name" value="RWD_dom"/>
</dbReference>
<organism evidence="4 5">
    <name type="scientific">Coniophora puteana (strain RWD-64-598)</name>
    <name type="common">Brown rot fungus</name>
    <dbReference type="NCBI Taxonomy" id="741705"/>
    <lineage>
        <taxon>Eukaryota</taxon>
        <taxon>Fungi</taxon>
        <taxon>Dikarya</taxon>
        <taxon>Basidiomycota</taxon>
        <taxon>Agaricomycotina</taxon>
        <taxon>Agaricomycetes</taxon>
        <taxon>Agaricomycetidae</taxon>
        <taxon>Boletales</taxon>
        <taxon>Coniophorineae</taxon>
        <taxon>Coniophoraceae</taxon>
        <taxon>Coniophora</taxon>
    </lineage>
</organism>
<sequence>MSEGVLTEEFEVLESIYPTELTIVSERHIELEVEPEDIVDGADPFKLKLSVQYGDDYPEALPEFSLEPIEGELADQECDNLIESLRSVGKENLGMAMTFTVVSHLREELSSLSKNRLESQIQVEREKERLVIEAEEARTRGTPVTVESFKAWKAKFDKEVAQKKLREEEERLRALTAKERDETKKFATRLSGRQLFEKNRNMDDDESLLEEGTVSVDFSQYDRSQAEREEEEEDRVHFSDSD</sequence>
<dbReference type="Pfam" id="PF05773">
    <property type="entry name" value="RWD"/>
    <property type="match status" value="1"/>
</dbReference>
<feature type="region of interest" description="Disordered" evidence="2">
    <location>
        <begin position="195"/>
        <end position="242"/>
    </location>
</feature>
<dbReference type="RefSeq" id="XP_007764767.1">
    <property type="nucleotide sequence ID" value="XM_007766577.1"/>
</dbReference>
<keyword evidence="1" id="KW-0175">Coiled coil</keyword>
<dbReference type="AlphaFoldDB" id="A0A5M3N1L9"/>
<accession>A0A5M3N1L9</accession>
<dbReference type="Proteomes" id="UP000053558">
    <property type="component" value="Unassembled WGS sequence"/>
</dbReference>
<proteinExistence type="predicted"/>
<evidence type="ECO:0000256" key="1">
    <source>
        <dbReference type="SAM" id="Coils"/>
    </source>
</evidence>
<comment type="caution">
    <text evidence="4">The sequence shown here is derived from an EMBL/GenBank/DDBJ whole genome shotgun (WGS) entry which is preliminary data.</text>
</comment>
<feature type="domain" description="RWD" evidence="3">
    <location>
        <begin position="8"/>
        <end position="112"/>
    </location>
</feature>
<dbReference type="OMA" id="QWDEHKK"/>
<dbReference type="GeneID" id="19211203"/>
<keyword evidence="5" id="KW-1185">Reference proteome</keyword>
<evidence type="ECO:0000313" key="5">
    <source>
        <dbReference type="Proteomes" id="UP000053558"/>
    </source>
</evidence>
<reference evidence="5" key="1">
    <citation type="journal article" date="2012" name="Science">
        <title>The Paleozoic origin of enzymatic lignin decomposition reconstructed from 31 fungal genomes.</title>
        <authorList>
            <person name="Floudas D."/>
            <person name="Binder M."/>
            <person name="Riley R."/>
            <person name="Barry K."/>
            <person name="Blanchette R.A."/>
            <person name="Henrissat B."/>
            <person name="Martinez A.T."/>
            <person name="Otillar R."/>
            <person name="Spatafora J.W."/>
            <person name="Yadav J.S."/>
            <person name="Aerts A."/>
            <person name="Benoit I."/>
            <person name="Boyd A."/>
            <person name="Carlson A."/>
            <person name="Copeland A."/>
            <person name="Coutinho P.M."/>
            <person name="de Vries R.P."/>
            <person name="Ferreira P."/>
            <person name="Findley K."/>
            <person name="Foster B."/>
            <person name="Gaskell J."/>
            <person name="Glotzer D."/>
            <person name="Gorecki P."/>
            <person name="Heitman J."/>
            <person name="Hesse C."/>
            <person name="Hori C."/>
            <person name="Igarashi K."/>
            <person name="Jurgens J.A."/>
            <person name="Kallen N."/>
            <person name="Kersten P."/>
            <person name="Kohler A."/>
            <person name="Kuees U."/>
            <person name="Kumar T.K.A."/>
            <person name="Kuo A."/>
            <person name="LaButti K."/>
            <person name="Larrondo L.F."/>
            <person name="Lindquist E."/>
            <person name="Ling A."/>
            <person name="Lombard V."/>
            <person name="Lucas S."/>
            <person name="Lundell T."/>
            <person name="Martin R."/>
            <person name="McLaughlin D.J."/>
            <person name="Morgenstern I."/>
            <person name="Morin E."/>
            <person name="Murat C."/>
            <person name="Nagy L.G."/>
            <person name="Nolan M."/>
            <person name="Ohm R.A."/>
            <person name="Patyshakuliyeva A."/>
            <person name="Rokas A."/>
            <person name="Ruiz-Duenas F.J."/>
            <person name="Sabat G."/>
            <person name="Salamov A."/>
            <person name="Samejima M."/>
            <person name="Schmutz J."/>
            <person name="Slot J.C."/>
            <person name="St John F."/>
            <person name="Stenlid J."/>
            <person name="Sun H."/>
            <person name="Sun S."/>
            <person name="Syed K."/>
            <person name="Tsang A."/>
            <person name="Wiebenga A."/>
            <person name="Young D."/>
            <person name="Pisabarro A."/>
            <person name="Eastwood D.C."/>
            <person name="Martin F."/>
            <person name="Cullen D."/>
            <person name="Grigoriev I.V."/>
            <person name="Hibbett D.S."/>
        </authorList>
    </citation>
    <scope>NUCLEOTIDE SEQUENCE [LARGE SCALE GENOMIC DNA]</scope>
    <source>
        <strain evidence="5">RWD-64-598 SS2</strain>
    </source>
</reference>
<dbReference type="InterPro" id="IPR032378">
    <property type="entry name" value="ZC3H15/TMA46_C"/>
</dbReference>
<evidence type="ECO:0000256" key="2">
    <source>
        <dbReference type="SAM" id="MobiDB-lite"/>
    </source>
</evidence>
<dbReference type="EMBL" id="JH711574">
    <property type="protein sequence ID" value="EIW85206.1"/>
    <property type="molecule type" value="Genomic_DNA"/>
</dbReference>
<dbReference type="KEGG" id="cput:CONPUDRAFT_87694"/>
<evidence type="ECO:0000259" key="3">
    <source>
        <dbReference type="PROSITE" id="PS50908"/>
    </source>
</evidence>
<dbReference type="InterPro" id="IPR016135">
    <property type="entry name" value="UBQ-conjugating_enzyme/RWD"/>
</dbReference>
<dbReference type="OrthoDB" id="277175at2759"/>
<feature type="coiled-coil region" evidence="1">
    <location>
        <begin position="120"/>
        <end position="185"/>
    </location>
</feature>
<dbReference type="SUPFAM" id="SSF54495">
    <property type="entry name" value="UBC-like"/>
    <property type="match status" value="1"/>
</dbReference>
<gene>
    <name evidence="4" type="ORF">CONPUDRAFT_87694</name>
</gene>
<dbReference type="CDD" id="cd23823">
    <property type="entry name" value="RWD_GCN2"/>
    <property type="match status" value="1"/>
</dbReference>
<dbReference type="Pfam" id="PF16543">
    <property type="entry name" value="DFRP_C"/>
    <property type="match status" value="1"/>
</dbReference>
<dbReference type="SMART" id="SM00591">
    <property type="entry name" value="RWD"/>
    <property type="match status" value="1"/>
</dbReference>
<dbReference type="Gene3D" id="3.10.110.10">
    <property type="entry name" value="Ubiquitin Conjugating Enzyme"/>
    <property type="match status" value="1"/>
</dbReference>
<protein>
    <submittedName>
        <fullName evidence="4">RWD-domain-containing protein</fullName>
    </submittedName>
</protein>
<dbReference type="PANTHER" id="PTHR12292">
    <property type="entry name" value="RWD DOMAIN-CONTAINING PROTEIN"/>
    <property type="match status" value="1"/>
</dbReference>
<evidence type="ECO:0000313" key="4">
    <source>
        <dbReference type="EMBL" id="EIW85206.1"/>
    </source>
</evidence>
<dbReference type="PROSITE" id="PS50908">
    <property type="entry name" value="RWD"/>
    <property type="match status" value="1"/>
</dbReference>